<sequence>MAYVLLCNIRFRKTSHLIVSSISFFVAFIVFPFFFFATLNIISFSFLCFSGMIKSTVLEIVVSHSRRRCLDRTS</sequence>
<keyword evidence="1" id="KW-0472">Membrane</keyword>
<name>A0A8J6F6I3_ELECQ</name>
<keyword evidence="1" id="KW-0812">Transmembrane</keyword>
<reference evidence="2" key="1">
    <citation type="thesis" date="2020" institute="ProQuest LLC" country="789 East Eisenhower Parkway, Ann Arbor, MI, USA">
        <title>Comparative Genomics and Chromosome Evolution.</title>
        <authorList>
            <person name="Mudd A.B."/>
        </authorList>
    </citation>
    <scope>NUCLEOTIDE SEQUENCE</scope>
    <source>
        <strain evidence="2">HN-11 Male</strain>
        <tissue evidence="2">Kidney and liver</tissue>
    </source>
</reference>
<keyword evidence="1" id="KW-1133">Transmembrane helix</keyword>
<dbReference type="Proteomes" id="UP000770717">
    <property type="component" value="Unassembled WGS sequence"/>
</dbReference>
<dbReference type="AlphaFoldDB" id="A0A8J6F6I3"/>
<evidence type="ECO:0000313" key="3">
    <source>
        <dbReference type="Proteomes" id="UP000770717"/>
    </source>
</evidence>
<evidence type="ECO:0000313" key="2">
    <source>
        <dbReference type="EMBL" id="KAG9482492.1"/>
    </source>
</evidence>
<evidence type="ECO:0000256" key="1">
    <source>
        <dbReference type="SAM" id="Phobius"/>
    </source>
</evidence>
<dbReference type="EMBL" id="WNTK01000006">
    <property type="protein sequence ID" value="KAG9482492.1"/>
    <property type="molecule type" value="Genomic_DNA"/>
</dbReference>
<feature type="transmembrane region" description="Helical" evidence="1">
    <location>
        <begin position="17"/>
        <end position="35"/>
    </location>
</feature>
<accession>A0A8J6F6I3</accession>
<protein>
    <submittedName>
        <fullName evidence="2">Uncharacterized protein</fullName>
    </submittedName>
</protein>
<comment type="caution">
    <text evidence="2">The sequence shown here is derived from an EMBL/GenBank/DDBJ whole genome shotgun (WGS) entry which is preliminary data.</text>
</comment>
<keyword evidence="3" id="KW-1185">Reference proteome</keyword>
<organism evidence="2 3">
    <name type="scientific">Eleutherodactylus coqui</name>
    <name type="common">Puerto Rican coqui</name>
    <dbReference type="NCBI Taxonomy" id="57060"/>
    <lineage>
        <taxon>Eukaryota</taxon>
        <taxon>Metazoa</taxon>
        <taxon>Chordata</taxon>
        <taxon>Craniata</taxon>
        <taxon>Vertebrata</taxon>
        <taxon>Euteleostomi</taxon>
        <taxon>Amphibia</taxon>
        <taxon>Batrachia</taxon>
        <taxon>Anura</taxon>
        <taxon>Neobatrachia</taxon>
        <taxon>Hyloidea</taxon>
        <taxon>Eleutherodactylidae</taxon>
        <taxon>Eleutherodactylinae</taxon>
        <taxon>Eleutherodactylus</taxon>
        <taxon>Eleutherodactylus</taxon>
    </lineage>
</organism>
<proteinExistence type="predicted"/>
<gene>
    <name evidence="2" type="ORF">GDO78_011266</name>
</gene>
<feature type="transmembrane region" description="Helical" evidence="1">
    <location>
        <begin position="41"/>
        <end position="62"/>
    </location>
</feature>